<proteinExistence type="predicted"/>
<sequence>DARSGALVAACSLDETGPGAGPGLWRGRRGAVVGLATGSLQDVIGKMMRSAKDLPGDRPQAINAGTP</sequence>
<accession>A0A956M346</accession>
<reference evidence="1" key="2">
    <citation type="journal article" date="2021" name="Microbiome">
        <title>Successional dynamics and alternative stable states in a saline activated sludge microbial community over 9 years.</title>
        <authorList>
            <person name="Wang Y."/>
            <person name="Ye J."/>
            <person name="Ju F."/>
            <person name="Liu L."/>
            <person name="Boyd J.A."/>
            <person name="Deng Y."/>
            <person name="Parks D.H."/>
            <person name="Jiang X."/>
            <person name="Yin X."/>
            <person name="Woodcroft B.J."/>
            <person name="Tyson G.W."/>
            <person name="Hugenholtz P."/>
            <person name="Polz M.F."/>
            <person name="Zhang T."/>
        </authorList>
    </citation>
    <scope>NUCLEOTIDE SEQUENCE</scope>
    <source>
        <strain evidence="1">HKST-UBA01</strain>
    </source>
</reference>
<protein>
    <submittedName>
        <fullName evidence="1">Uncharacterized protein</fullName>
    </submittedName>
</protein>
<dbReference type="Proteomes" id="UP000697710">
    <property type="component" value="Unassembled WGS sequence"/>
</dbReference>
<name>A0A956M346_UNCEI</name>
<evidence type="ECO:0000313" key="1">
    <source>
        <dbReference type="EMBL" id="MCA9730209.1"/>
    </source>
</evidence>
<reference evidence="1" key="1">
    <citation type="submission" date="2020-04" db="EMBL/GenBank/DDBJ databases">
        <authorList>
            <person name="Zhang T."/>
        </authorList>
    </citation>
    <scope>NUCLEOTIDE SEQUENCE</scope>
    <source>
        <strain evidence="1">HKST-UBA01</strain>
    </source>
</reference>
<dbReference type="EMBL" id="JAGQHR010001046">
    <property type="protein sequence ID" value="MCA9730209.1"/>
    <property type="molecule type" value="Genomic_DNA"/>
</dbReference>
<feature type="non-terminal residue" evidence="1">
    <location>
        <position position="1"/>
    </location>
</feature>
<dbReference type="AlphaFoldDB" id="A0A956M346"/>
<comment type="caution">
    <text evidence="1">The sequence shown here is derived from an EMBL/GenBank/DDBJ whole genome shotgun (WGS) entry which is preliminary data.</text>
</comment>
<organism evidence="1 2">
    <name type="scientific">Eiseniibacteriota bacterium</name>
    <dbReference type="NCBI Taxonomy" id="2212470"/>
    <lineage>
        <taxon>Bacteria</taxon>
        <taxon>Candidatus Eiseniibacteriota</taxon>
    </lineage>
</organism>
<evidence type="ECO:0000313" key="2">
    <source>
        <dbReference type="Proteomes" id="UP000697710"/>
    </source>
</evidence>
<gene>
    <name evidence="1" type="ORF">KC729_21170</name>
</gene>